<feature type="compositionally biased region" description="Low complexity" evidence="1">
    <location>
        <begin position="233"/>
        <end position="249"/>
    </location>
</feature>
<reference evidence="2 3" key="1">
    <citation type="journal article" date="2021" name="BMC Biol.">
        <title>Horizontally acquired antibacterial genes associated with adaptive radiation of ladybird beetles.</title>
        <authorList>
            <person name="Li H.S."/>
            <person name="Tang X.F."/>
            <person name="Huang Y.H."/>
            <person name="Xu Z.Y."/>
            <person name="Chen M.L."/>
            <person name="Du X.Y."/>
            <person name="Qiu B.Y."/>
            <person name="Chen P.T."/>
            <person name="Zhang W."/>
            <person name="Slipinski A."/>
            <person name="Escalona H.E."/>
            <person name="Waterhouse R.M."/>
            <person name="Zwick A."/>
            <person name="Pang H."/>
        </authorList>
    </citation>
    <scope>NUCLEOTIDE SEQUENCE [LARGE SCALE GENOMIC DNA]</scope>
    <source>
        <strain evidence="2">SYSU2018</strain>
    </source>
</reference>
<sequence>MGKSRKTEEDDVKRSWEKIKNNILTAAYEALGTRISNNRILPEALETNCLRCTEKQKVVTHRTIKRLRKEYPKIWAELSSLWDPNDIYVRKFEETFKSTPSTTPSENEINLDDRFGFVEVTKKKPVKTTPKPITKKTRKMKPHRTTVPQRTTTRTNKPFVYTNPTTIRYTTSRPRPIYNNIGGSGNNYLVPSYNPNRPVQNFGGNVGTNQVGVLGSNQENRTGSTLPISTELTTSSSIKETSKITSSPIGVTPQDFVESPNTSNTQNIFISQNPPTIVENTSSSEATITTPFSTSTQTTTASLEANQNVGITFDIPSSVMAIPKQSNDTQNFSSPIFTKTSTIVSVDSSSTTLDSDKVTTNRIQFNTTSHNIRYPDIFSQVLSTFLNNNRPPTITVEASNSNDNIRRPGFQVSFPNIPGNGNNLDPVGNLVRGISTVSGRLLETGSNIADSFLRNIFVQPRRVNRSSRRNTRTSVSSVSP</sequence>
<dbReference type="Proteomes" id="UP001516400">
    <property type="component" value="Unassembled WGS sequence"/>
</dbReference>
<protein>
    <submittedName>
        <fullName evidence="2">Uncharacterized protein</fullName>
    </submittedName>
</protein>
<gene>
    <name evidence="2" type="ORF">HHI36_000096</name>
</gene>
<dbReference type="AlphaFoldDB" id="A0ABD2P4E6"/>
<dbReference type="PANTHER" id="PTHR11257">
    <property type="entry name" value="CHEMOSENSORY PROTEIN-RELATED"/>
    <property type="match status" value="1"/>
</dbReference>
<keyword evidence="3" id="KW-1185">Reference proteome</keyword>
<dbReference type="EMBL" id="JABFTP020000185">
    <property type="protein sequence ID" value="KAL3285566.1"/>
    <property type="molecule type" value="Genomic_DNA"/>
</dbReference>
<evidence type="ECO:0000256" key="1">
    <source>
        <dbReference type="SAM" id="MobiDB-lite"/>
    </source>
</evidence>
<evidence type="ECO:0000313" key="2">
    <source>
        <dbReference type="EMBL" id="KAL3285566.1"/>
    </source>
</evidence>
<organism evidence="2 3">
    <name type="scientific">Cryptolaemus montrouzieri</name>
    <dbReference type="NCBI Taxonomy" id="559131"/>
    <lineage>
        <taxon>Eukaryota</taxon>
        <taxon>Metazoa</taxon>
        <taxon>Ecdysozoa</taxon>
        <taxon>Arthropoda</taxon>
        <taxon>Hexapoda</taxon>
        <taxon>Insecta</taxon>
        <taxon>Pterygota</taxon>
        <taxon>Neoptera</taxon>
        <taxon>Endopterygota</taxon>
        <taxon>Coleoptera</taxon>
        <taxon>Polyphaga</taxon>
        <taxon>Cucujiformia</taxon>
        <taxon>Coccinelloidea</taxon>
        <taxon>Coccinellidae</taxon>
        <taxon>Scymninae</taxon>
        <taxon>Scymnini</taxon>
        <taxon>Cryptolaemus</taxon>
    </lineage>
</organism>
<feature type="region of interest" description="Disordered" evidence="1">
    <location>
        <begin position="233"/>
        <end position="253"/>
    </location>
</feature>
<proteinExistence type="predicted"/>
<evidence type="ECO:0000313" key="3">
    <source>
        <dbReference type="Proteomes" id="UP001516400"/>
    </source>
</evidence>
<feature type="region of interest" description="Disordered" evidence="1">
    <location>
        <begin position="126"/>
        <end position="160"/>
    </location>
</feature>
<dbReference type="PANTHER" id="PTHR11257:SF9">
    <property type="entry name" value="CHEMOSENSORY PROTEIN 13"/>
    <property type="match status" value="1"/>
</dbReference>
<dbReference type="SUPFAM" id="SSF100910">
    <property type="entry name" value="Chemosensory protein Csp2"/>
    <property type="match status" value="1"/>
</dbReference>
<feature type="compositionally biased region" description="Basic residues" evidence="1">
    <location>
        <begin position="133"/>
        <end position="144"/>
    </location>
</feature>
<feature type="compositionally biased region" description="Low complexity" evidence="1">
    <location>
        <begin position="145"/>
        <end position="155"/>
    </location>
</feature>
<accession>A0ABD2P4E6</accession>
<dbReference type="InterPro" id="IPR036682">
    <property type="entry name" value="OS_D_A10/PebIII_sf"/>
</dbReference>
<dbReference type="InterPro" id="IPR005055">
    <property type="entry name" value="A10/PebIII"/>
</dbReference>
<dbReference type="Gene3D" id="1.10.2080.10">
    <property type="entry name" value="Insect odorant-binding protein A10/Ejaculatory bulb-specific protein 3"/>
    <property type="match status" value="1"/>
</dbReference>
<dbReference type="Pfam" id="PF03392">
    <property type="entry name" value="OS-D"/>
    <property type="match status" value="1"/>
</dbReference>
<name>A0ABD2P4E6_9CUCU</name>
<comment type="caution">
    <text evidence="2">The sequence shown here is derived from an EMBL/GenBank/DDBJ whole genome shotgun (WGS) entry which is preliminary data.</text>
</comment>